<dbReference type="FunFam" id="3.30.160.810:FF:000002">
    <property type="entry name" value="50S ribosomal protein L3"/>
    <property type="match status" value="1"/>
</dbReference>
<keyword evidence="4 7" id="KW-0689">Ribosomal protein</keyword>
<dbReference type="RefSeq" id="WP_008908581.1">
    <property type="nucleotide sequence ID" value="NZ_CAKP01000066.1"/>
</dbReference>
<sequence>MKKAILGRKLGMTQIFTEDGKVVPVTVIQAGPCVVVQKKTVETDGYNAIQVGFEDIREKLVNKPEKGHFAKANIAPKRFLKELRLEDVSAYEVGSEIKVDIFSEGEKVDVTGTSKGKGFQGVIKRWNANRGPMSHGSKYHRRVGSMGASSFPSRTFKGKKMPGHMGAEKSTILNLEVVKVDPEKNVILVKGAVPGPKKGLVIIRDSVKAVKKA</sequence>
<dbReference type="OrthoDB" id="9806135at2"/>
<gene>
    <name evidence="7" type="primary">rplC</name>
    <name evidence="11" type="ORF">CAAU_1227</name>
</gene>
<accession>I7J4Z8</accession>
<evidence type="ECO:0000256" key="1">
    <source>
        <dbReference type="ARBA" id="ARBA00006540"/>
    </source>
</evidence>
<comment type="subunit">
    <text evidence="7 9">Part of the 50S ribosomal subunit. Forms a cluster with proteins L14 and L19.</text>
</comment>
<evidence type="ECO:0000256" key="3">
    <source>
        <dbReference type="ARBA" id="ARBA00022884"/>
    </source>
</evidence>
<dbReference type="Gene3D" id="2.40.30.10">
    <property type="entry name" value="Translation factors"/>
    <property type="match status" value="1"/>
</dbReference>
<evidence type="ECO:0000313" key="11">
    <source>
        <dbReference type="EMBL" id="CCJ33311.1"/>
    </source>
</evidence>
<feature type="region of interest" description="Disordered" evidence="10">
    <location>
        <begin position="130"/>
        <end position="164"/>
    </location>
</feature>
<dbReference type="SUPFAM" id="SSF50447">
    <property type="entry name" value="Translation proteins"/>
    <property type="match status" value="1"/>
</dbReference>
<comment type="similarity">
    <text evidence="1 7 8">Belongs to the universal ribosomal protein uL3 family.</text>
</comment>
<dbReference type="EMBL" id="CAKP01000066">
    <property type="protein sequence ID" value="CCJ33311.1"/>
    <property type="molecule type" value="Genomic_DNA"/>
</dbReference>
<keyword evidence="2 7" id="KW-0699">rRNA-binding</keyword>
<evidence type="ECO:0000256" key="4">
    <source>
        <dbReference type="ARBA" id="ARBA00022980"/>
    </source>
</evidence>
<dbReference type="GO" id="GO:0006412">
    <property type="term" value="P:translation"/>
    <property type="evidence" value="ECO:0007669"/>
    <property type="project" value="UniProtKB-UniRule"/>
</dbReference>
<comment type="caution">
    <text evidence="11">The sequence shown here is derived from an EMBL/GenBank/DDBJ whole genome shotgun (WGS) entry which is preliminary data.</text>
</comment>
<organism evidence="11 12">
    <name type="scientific">Caloramator australicus RC3</name>
    <dbReference type="NCBI Taxonomy" id="857293"/>
    <lineage>
        <taxon>Bacteria</taxon>
        <taxon>Bacillati</taxon>
        <taxon>Bacillota</taxon>
        <taxon>Clostridia</taxon>
        <taxon>Eubacteriales</taxon>
        <taxon>Clostridiaceae</taxon>
        <taxon>Caloramator</taxon>
    </lineage>
</organism>
<dbReference type="NCBIfam" id="TIGR03625">
    <property type="entry name" value="L3_bact"/>
    <property type="match status" value="1"/>
</dbReference>
<keyword evidence="12" id="KW-1185">Reference proteome</keyword>
<evidence type="ECO:0000256" key="8">
    <source>
        <dbReference type="RuleBase" id="RU003905"/>
    </source>
</evidence>
<name>I7J4Z8_9CLOT</name>
<protein>
    <recommendedName>
        <fullName evidence="6 7">Large ribosomal subunit protein uL3</fullName>
    </recommendedName>
</protein>
<evidence type="ECO:0000256" key="7">
    <source>
        <dbReference type="HAMAP-Rule" id="MF_01325"/>
    </source>
</evidence>
<evidence type="ECO:0000256" key="10">
    <source>
        <dbReference type="SAM" id="MobiDB-lite"/>
    </source>
</evidence>
<proteinExistence type="inferred from homology"/>
<dbReference type="InterPro" id="IPR000597">
    <property type="entry name" value="Ribosomal_uL3"/>
</dbReference>
<dbReference type="PROSITE" id="PS00474">
    <property type="entry name" value="RIBOSOMAL_L3"/>
    <property type="match status" value="1"/>
</dbReference>
<dbReference type="eggNOG" id="COG0087">
    <property type="taxonomic scope" value="Bacteria"/>
</dbReference>
<dbReference type="Pfam" id="PF00297">
    <property type="entry name" value="Ribosomal_L3"/>
    <property type="match status" value="1"/>
</dbReference>
<evidence type="ECO:0000256" key="2">
    <source>
        <dbReference type="ARBA" id="ARBA00022730"/>
    </source>
</evidence>
<keyword evidence="5 7" id="KW-0687">Ribonucleoprotein</keyword>
<dbReference type="Proteomes" id="UP000007652">
    <property type="component" value="Unassembled WGS sequence"/>
</dbReference>
<evidence type="ECO:0000256" key="9">
    <source>
        <dbReference type="RuleBase" id="RU003906"/>
    </source>
</evidence>
<dbReference type="GO" id="GO:0003735">
    <property type="term" value="F:structural constituent of ribosome"/>
    <property type="evidence" value="ECO:0007669"/>
    <property type="project" value="UniProtKB-UniRule"/>
</dbReference>
<dbReference type="PANTHER" id="PTHR11229:SF16">
    <property type="entry name" value="LARGE RIBOSOMAL SUBUNIT PROTEIN UL3C"/>
    <property type="match status" value="1"/>
</dbReference>
<comment type="function">
    <text evidence="7 9">One of the primary rRNA binding proteins, it binds directly near the 3'-end of the 23S rRNA, where it nucleates assembly of the 50S subunit.</text>
</comment>
<reference evidence="11 12" key="1">
    <citation type="journal article" date="2011" name="J. Bacteriol.">
        <title>Draft genome sequence of Caloramator australicus strain RC3T, a thermoanaerobe from the Great Artesian Basin of Australia.</title>
        <authorList>
            <person name="Ogg C.D."/>
            <person name="Patel B.K.C."/>
        </authorList>
    </citation>
    <scope>NUCLEOTIDE SEQUENCE [LARGE SCALE GENOMIC DNA]</scope>
    <source>
        <strain evidence="11 12">RC3</strain>
    </source>
</reference>
<dbReference type="HAMAP" id="MF_01325_B">
    <property type="entry name" value="Ribosomal_uL3_B"/>
    <property type="match status" value="1"/>
</dbReference>
<dbReference type="GO" id="GO:0019843">
    <property type="term" value="F:rRNA binding"/>
    <property type="evidence" value="ECO:0007669"/>
    <property type="project" value="UniProtKB-UniRule"/>
</dbReference>
<dbReference type="PANTHER" id="PTHR11229">
    <property type="entry name" value="50S RIBOSOMAL PROTEIN L3"/>
    <property type="match status" value="1"/>
</dbReference>
<dbReference type="AlphaFoldDB" id="I7J4Z8"/>
<dbReference type="STRING" id="857293.CAAU_1227"/>
<dbReference type="InterPro" id="IPR019927">
    <property type="entry name" value="Ribosomal_uL3_bac/org-type"/>
</dbReference>
<evidence type="ECO:0000313" key="12">
    <source>
        <dbReference type="Proteomes" id="UP000007652"/>
    </source>
</evidence>
<dbReference type="Gene3D" id="3.30.160.810">
    <property type="match status" value="1"/>
</dbReference>
<dbReference type="InterPro" id="IPR019926">
    <property type="entry name" value="Ribosomal_uL3_CS"/>
</dbReference>
<keyword evidence="3 7" id="KW-0694">RNA-binding</keyword>
<dbReference type="GO" id="GO:0022625">
    <property type="term" value="C:cytosolic large ribosomal subunit"/>
    <property type="evidence" value="ECO:0007669"/>
    <property type="project" value="TreeGrafter"/>
</dbReference>
<dbReference type="InterPro" id="IPR009000">
    <property type="entry name" value="Transl_B-barrel_sf"/>
</dbReference>
<evidence type="ECO:0000256" key="6">
    <source>
        <dbReference type="ARBA" id="ARBA00035243"/>
    </source>
</evidence>
<evidence type="ECO:0000256" key="5">
    <source>
        <dbReference type="ARBA" id="ARBA00023274"/>
    </source>
</evidence>
<dbReference type="FunFam" id="2.40.30.10:FF:000004">
    <property type="entry name" value="50S ribosomal protein L3"/>
    <property type="match status" value="1"/>
</dbReference>